<organism evidence="2 3">
    <name type="scientific">Mytilus coruscus</name>
    <name type="common">Sea mussel</name>
    <dbReference type="NCBI Taxonomy" id="42192"/>
    <lineage>
        <taxon>Eukaryota</taxon>
        <taxon>Metazoa</taxon>
        <taxon>Spiralia</taxon>
        <taxon>Lophotrochozoa</taxon>
        <taxon>Mollusca</taxon>
        <taxon>Bivalvia</taxon>
        <taxon>Autobranchia</taxon>
        <taxon>Pteriomorphia</taxon>
        <taxon>Mytilida</taxon>
        <taxon>Mytiloidea</taxon>
        <taxon>Mytilidae</taxon>
        <taxon>Mytilinae</taxon>
        <taxon>Mytilus</taxon>
    </lineage>
</organism>
<evidence type="ECO:0000313" key="3">
    <source>
        <dbReference type="Proteomes" id="UP000507470"/>
    </source>
</evidence>
<dbReference type="EMBL" id="CACVKT020005208">
    <property type="protein sequence ID" value="CAC5393784.1"/>
    <property type="molecule type" value="Genomic_DNA"/>
</dbReference>
<sequence>MILLVDLMSTSAKDSRINDLFTEGSHHRNLLDVVLYQNLYFGKDQTQRRNCHYLVLFNNPIDRQPIMTLGRQMYPSRGDFFIRKFEEATRKPFGYLFVDLKARTPEASRLHTEILQIDKGNSATQDGKMEDDRLSDTFEDDISVSSSEDIADETTNASISSEDAERREDLIACRDCGVVFAHLRGLEAHSQQGYGKKNVIALPMTGKDVADA</sequence>
<dbReference type="AlphaFoldDB" id="A0A6J8CFH2"/>
<gene>
    <name evidence="2" type="ORF">MCOR_28605</name>
</gene>
<evidence type="ECO:0000313" key="2">
    <source>
        <dbReference type="EMBL" id="CAC5393784.1"/>
    </source>
</evidence>
<dbReference type="Proteomes" id="UP000507470">
    <property type="component" value="Unassembled WGS sequence"/>
</dbReference>
<reference evidence="2 3" key="1">
    <citation type="submission" date="2020-06" db="EMBL/GenBank/DDBJ databases">
        <authorList>
            <person name="Li R."/>
            <person name="Bekaert M."/>
        </authorList>
    </citation>
    <scope>NUCLEOTIDE SEQUENCE [LARGE SCALE GENOMIC DNA]</scope>
    <source>
        <strain evidence="3">wild</strain>
    </source>
</reference>
<keyword evidence="3" id="KW-1185">Reference proteome</keyword>
<dbReference type="OrthoDB" id="6112830at2759"/>
<proteinExistence type="predicted"/>
<feature type="region of interest" description="Disordered" evidence="1">
    <location>
        <begin position="145"/>
        <end position="164"/>
    </location>
</feature>
<protein>
    <submittedName>
        <fullName evidence="2">Uncharacterized protein</fullName>
    </submittedName>
</protein>
<name>A0A6J8CFH2_MYTCO</name>
<accession>A0A6J8CFH2</accession>
<evidence type="ECO:0000256" key="1">
    <source>
        <dbReference type="SAM" id="MobiDB-lite"/>
    </source>
</evidence>